<accession>A0A8J8SCD3</accession>
<feature type="transmembrane region" description="Helical" evidence="1">
    <location>
        <begin position="6"/>
        <end position="21"/>
    </location>
</feature>
<protein>
    <submittedName>
        <fullName evidence="3">DUF2726 domain-containing protein</fullName>
    </submittedName>
</protein>
<dbReference type="KEGG" id="vgu:HYG85_10430"/>
<proteinExistence type="predicted"/>
<dbReference type="AlphaFoldDB" id="A0A8J8SCD3"/>
<evidence type="ECO:0000256" key="1">
    <source>
        <dbReference type="SAM" id="Phobius"/>
    </source>
</evidence>
<dbReference type="Pfam" id="PF10881">
    <property type="entry name" value="DUF2726"/>
    <property type="match status" value="1"/>
</dbReference>
<keyword evidence="4" id="KW-1185">Reference proteome</keyword>
<name>A0A8J8SCD3_9FIRM</name>
<evidence type="ECO:0000259" key="2">
    <source>
        <dbReference type="Pfam" id="PF10881"/>
    </source>
</evidence>
<dbReference type="InterPro" id="IPR024402">
    <property type="entry name" value="DUF2726"/>
</dbReference>
<keyword evidence="1" id="KW-0472">Membrane</keyword>
<organism evidence="3 4">
    <name type="scientific">Vallitalea guaymasensis</name>
    <dbReference type="NCBI Taxonomy" id="1185412"/>
    <lineage>
        <taxon>Bacteria</taxon>
        <taxon>Bacillati</taxon>
        <taxon>Bacillota</taxon>
        <taxon>Clostridia</taxon>
        <taxon>Lachnospirales</taxon>
        <taxon>Vallitaleaceae</taxon>
        <taxon>Vallitalea</taxon>
    </lineage>
</organism>
<feature type="domain" description="DUF2726" evidence="2">
    <location>
        <begin position="42"/>
        <end position="160"/>
    </location>
</feature>
<sequence>METIIITLIAIIFIGILFKIVESKLSNKNKYNYATAYKDVDSILTKAELKFYDTLYDVCNDLDVTLFTKVRVADIVKVKNKDDYFTYFNKISSKHIDFVLCDNATLKPLVCLELDDRSHYRKDRMERDKFINEVLSSIGYEVVHIPCKYKYDKEDVKLELQNALKNVS</sequence>
<dbReference type="RefSeq" id="WP_212693423.1">
    <property type="nucleotide sequence ID" value="NZ_CP058561.1"/>
</dbReference>
<evidence type="ECO:0000313" key="3">
    <source>
        <dbReference type="EMBL" id="QUH29320.1"/>
    </source>
</evidence>
<gene>
    <name evidence="3" type="ORF">HYG85_10430</name>
</gene>
<keyword evidence="1" id="KW-1133">Transmembrane helix</keyword>
<reference evidence="3 4" key="1">
    <citation type="submission" date="2020-07" db="EMBL/GenBank/DDBJ databases">
        <title>Vallitalea guaymasensis genome.</title>
        <authorList>
            <person name="Postec A."/>
        </authorList>
    </citation>
    <scope>NUCLEOTIDE SEQUENCE [LARGE SCALE GENOMIC DNA]</scope>
    <source>
        <strain evidence="3 4">Ra1766G1</strain>
    </source>
</reference>
<dbReference type="Proteomes" id="UP000677305">
    <property type="component" value="Chromosome"/>
</dbReference>
<dbReference type="EMBL" id="CP058561">
    <property type="protein sequence ID" value="QUH29320.1"/>
    <property type="molecule type" value="Genomic_DNA"/>
</dbReference>
<keyword evidence="1" id="KW-0812">Transmembrane</keyword>
<evidence type="ECO:0000313" key="4">
    <source>
        <dbReference type="Proteomes" id="UP000677305"/>
    </source>
</evidence>